<accession>A0A9Q9RES6</accession>
<reference evidence="1" key="1">
    <citation type="submission" date="2019-05" db="EMBL/GenBank/DDBJ databases">
        <authorList>
            <person name="Piombo E."/>
        </authorList>
    </citation>
    <scope>NUCLEOTIDE SEQUENCE</scope>
    <source>
        <strain evidence="1">C2S</strain>
    </source>
</reference>
<organism evidence="1 2">
    <name type="scientific">Fusarium fujikuroi</name>
    <name type="common">Bakanae and foot rot disease fungus</name>
    <name type="synonym">Gibberella fujikuroi</name>
    <dbReference type="NCBI Taxonomy" id="5127"/>
    <lineage>
        <taxon>Eukaryota</taxon>
        <taxon>Fungi</taxon>
        <taxon>Dikarya</taxon>
        <taxon>Ascomycota</taxon>
        <taxon>Pezizomycotina</taxon>
        <taxon>Sordariomycetes</taxon>
        <taxon>Hypocreomycetidae</taxon>
        <taxon>Hypocreales</taxon>
        <taxon>Nectriaceae</taxon>
        <taxon>Fusarium</taxon>
        <taxon>Fusarium fujikuroi species complex</taxon>
    </lineage>
</organism>
<dbReference type="Proteomes" id="UP000760494">
    <property type="component" value="Unassembled WGS sequence"/>
</dbReference>
<evidence type="ECO:0000313" key="2">
    <source>
        <dbReference type="Proteomes" id="UP000760494"/>
    </source>
</evidence>
<sequence length="260" mass="29800">MPNPIDKQWIIRSSWTETHSPGPYAAQLMTLGSYLIARYRGHSRVWEDLLNKVSASDPCICAKDIRPIYHMHPNESGCQPPSKCSKCQTIQRSGIEDGEFSSGKRQAVYTWPFTSNKGRPTHPPTKQLKSLPTKHHVILESHRDSHTTSETAVSEYLAQTTGPVPIPQASRNIYPPLYQPIWSNTYRTPHLDYLSPNDARKYKGPDQNNWDLELDECAYSVNNCATSLLQKQRAERGYWEDTRRSGEIFMINEYNSIENF</sequence>
<evidence type="ECO:0000313" key="1">
    <source>
        <dbReference type="EMBL" id="VTT60358.1"/>
    </source>
</evidence>
<gene>
    <name evidence="1" type="ORF">C2S_4072</name>
</gene>
<proteinExistence type="predicted"/>
<dbReference type="EMBL" id="CABFJX010000046">
    <property type="protein sequence ID" value="VTT60358.1"/>
    <property type="molecule type" value="Genomic_DNA"/>
</dbReference>
<protein>
    <submittedName>
        <fullName evidence="1">Uncharacterized protein</fullName>
    </submittedName>
</protein>
<dbReference type="AlphaFoldDB" id="A0A9Q9RES6"/>
<comment type="caution">
    <text evidence="1">The sequence shown here is derived from an EMBL/GenBank/DDBJ whole genome shotgun (WGS) entry which is preliminary data.</text>
</comment>
<name>A0A9Q9RES6_FUSFU</name>